<organism evidence="1 2">
    <name type="scientific">Corynespora cassiicola Philippines</name>
    <dbReference type="NCBI Taxonomy" id="1448308"/>
    <lineage>
        <taxon>Eukaryota</taxon>
        <taxon>Fungi</taxon>
        <taxon>Dikarya</taxon>
        <taxon>Ascomycota</taxon>
        <taxon>Pezizomycotina</taxon>
        <taxon>Dothideomycetes</taxon>
        <taxon>Pleosporomycetidae</taxon>
        <taxon>Pleosporales</taxon>
        <taxon>Corynesporascaceae</taxon>
        <taxon>Corynespora</taxon>
    </lineage>
</organism>
<sequence>MCPFLRSRAWRNRPRHRQYVDEERDYGDDYYYGTGVDLDVAADPFASERSLGRVNVALPINFNLPMGRNESRAFPQPARLRVLIQQPSRRYDGPFRTTAAGNVRLHDLVLELLPGMDDYDVRVFVKSQGTWTRPRLDTRFNDLIEPGYAFGPRRGGEMDIKLEILGGLGGSGGLHH</sequence>
<name>A0A2T2NZY1_CORCC</name>
<protein>
    <submittedName>
        <fullName evidence="1">Uncharacterized protein</fullName>
    </submittedName>
</protein>
<proteinExistence type="predicted"/>
<dbReference type="AlphaFoldDB" id="A0A2T2NZY1"/>
<evidence type="ECO:0000313" key="2">
    <source>
        <dbReference type="Proteomes" id="UP000240883"/>
    </source>
</evidence>
<dbReference type="OrthoDB" id="3694718at2759"/>
<evidence type="ECO:0000313" key="1">
    <source>
        <dbReference type="EMBL" id="PSN70967.1"/>
    </source>
</evidence>
<gene>
    <name evidence="1" type="ORF">BS50DRAFT_270597</name>
</gene>
<dbReference type="EMBL" id="KZ678131">
    <property type="protein sequence ID" value="PSN70967.1"/>
    <property type="molecule type" value="Genomic_DNA"/>
</dbReference>
<dbReference type="Proteomes" id="UP000240883">
    <property type="component" value="Unassembled WGS sequence"/>
</dbReference>
<keyword evidence="2" id="KW-1185">Reference proteome</keyword>
<reference evidence="1 2" key="1">
    <citation type="journal article" date="2018" name="Front. Microbiol.">
        <title>Genome-Wide Analysis of Corynespora cassiicola Leaf Fall Disease Putative Effectors.</title>
        <authorList>
            <person name="Lopez D."/>
            <person name="Ribeiro S."/>
            <person name="Label P."/>
            <person name="Fumanal B."/>
            <person name="Venisse J.S."/>
            <person name="Kohler A."/>
            <person name="de Oliveira R.R."/>
            <person name="Labutti K."/>
            <person name="Lipzen A."/>
            <person name="Lail K."/>
            <person name="Bauer D."/>
            <person name="Ohm R.A."/>
            <person name="Barry K.W."/>
            <person name="Spatafora J."/>
            <person name="Grigoriev I.V."/>
            <person name="Martin F.M."/>
            <person name="Pujade-Renaud V."/>
        </authorList>
    </citation>
    <scope>NUCLEOTIDE SEQUENCE [LARGE SCALE GENOMIC DNA]</scope>
    <source>
        <strain evidence="1 2">Philippines</strain>
    </source>
</reference>
<accession>A0A2T2NZY1</accession>